<dbReference type="AlphaFoldDB" id="A0A165WJ22"/>
<accession>A0A165WJ22</accession>
<feature type="non-terminal residue" evidence="1">
    <location>
        <position position="187"/>
    </location>
</feature>
<dbReference type="EMBL" id="KV417743">
    <property type="protein sequence ID" value="KZP07669.1"/>
    <property type="molecule type" value="Genomic_DNA"/>
</dbReference>
<proteinExistence type="predicted"/>
<dbReference type="Proteomes" id="UP000076532">
    <property type="component" value="Unassembled WGS sequence"/>
</dbReference>
<name>A0A165WJ22_9AGAM</name>
<evidence type="ECO:0000313" key="1">
    <source>
        <dbReference type="EMBL" id="KZP07669.1"/>
    </source>
</evidence>
<gene>
    <name evidence="1" type="ORF">FIBSPDRAFT_939379</name>
</gene>
<evidence type="ECO:0000313" key="2">
    <source>
        <dbReference type="Proteomes" id="UP000076532"/>
    </source>
</evidence>
<keyword evidence="2" id="KW-1185">Reference proteome</keyword>
<sequence>MTDALHTPRGKVHFNPVDSQSLQGTVYWLLAPRPPILCQGRLSTLDSETPKFPVSSRIGMASSSDASTSKSYEVTAVEATGLASVRFKFGRSLSTSIQIDAGNLSWTTPGVPWKNNGIIRWDDKIIIPPSARSTKVTFSLFRGKTLIGRAEIDLTEALAKSELHLNEDAVVSLQRKDKEIGRLTVRV</sequence>
<reference evidence="1 2" key="1">
    <citation type="journal article" date="2016" name="Mol. Biol. Evol.">
        <title>Comparative Genomics of Early-Diverging Mushroom-Forming Fungi Provides Insights into the Origins of Lignocellulose Decay Capabilities.</title>
        <authorList>
            <person name="Nagy L.G."/>
            <person name="Riley R."/>
            <person name="Tritt A."/>
            <person name="Adam C."/>
            <person name="Daum C."/>
            <person name="Floudas D."/>
            <person name="Sun H."/>
            <person name="Yadav J.S."/>
            <person name="Pangilinan J."/>
            <person name="Larsson K.H."/>
            <person name="Matsuura K."/>
            <person name="Barry K."/>
            <person name="Labutti K."/>
            <person name="Kuo R."/>
            <person name="Ohm R.A."/>
            <person name="Bhattacharya S.S."/>
            <person name="Shirouzu T."/>
            <person name="Yoshinaga Y."/>
            <person name="Martin F.M."/>
            <person name="Grigoriev I.V."/>
            <person name="Hibbett D.S."/>
        </authorList>
    </citation>
    <scope>NUCLEOTIDE SEQUENCE [LARGE SCALE GENOMIC DNA]</scope>
    <source>
        <strain evidence="1 2">CBS 109695</strain>
    </source>
</reference>
<organism evidence="1 2">
    <name type="scientific">Athelia psychrophila</name>
    <dbReference type="NCBI Taxonomy" id="1759441"/>
    <lineage>
        <taxon>Eukaryota</taxon>
        <taxon>Fungi</taxon>
        <taxon>Dikarya</taxon>
        <taxon>Basidiomycota</taxon>
        <taxon>Agaricomycotina</taxon>
        <taxon>Agaricomycetes</taxon>
        <taxon>Agaricomycetidae</taxon>
        <taxon>Atheliales</taxon>
        <taxon>Atheliaceae</taxon>
        <taxon>Athelia</taxon>
    </lineage>
</organism>
<protein>
    <submittedName>
        <fullName evidence="1">Uncharacterized protein</fullName>
    </submittedName>
</protein>